<dbReference type="PANTHER" id="PTHR43736:SF1">
    <property type="entry name" value="DIHYDRONEOPTERIN TRIPHOSPHATE DIPHOSPHATASE"/>
    <property type="match status" value="1"/>
</dbReference>
<dbReference type="GO" id="GO:0016787">
    <property type="term" value="F:hydrolase activity"/>
    <property type="evidence" value="ECO:0007669"/>
    <property type="project" value="UniProtKB-KW"/>
</dbReference>
<comment type="caution">
    <text evidence="3">The sequence shown here is derived from an EMBL/GenBank/DDBJ whole genome shotgun (WGS) entry which is preliminary data.</text>
</comment>
<proteinExistence type="predicted"/>
<dbReference type="AlphaFoldDB" id="A0A0G0A4V1"/>
<dbReference type="Proteomes" id="UP000034045">
    <property type="component" value="Unassembled WGS sequence"/>
</dbReference>
<feature type="domain" description="Nudix hydrolase" evidence="2">
    <location>
        <begin position="14"/>
        <end position="147"/>
    </location>
</feature>
<organism evidence="3 4">
    <name type="scientific">Candidatus Roizmanbacteria bacterium GW2011_GWA2_33_33</name>
    <dbReference type="NCBI Taxonomy" id="1618476"/>
    <lineage>
        <taxon>Bacteria</taxon>
        <taxon>Candidatus Roizmaniibacteriota</taxon>
    </lineage>
</organism>
<dbReference type="Pfam" id="PF00293">
    <property type="entry name" value="NUDIX"/>
    <property type="match status" value="1"/>
</dbReference>
<dbReference type="InterPro" id="IPR020084">
    <property type="entry name" value="NUDIX_hydrolase_CS"/>
</dbReference>
<keyword evidence="1" id="KW-0378">Hydrolase</keyword>
<gene>
    <name evidence="3" type="ORF">UR42_C0011G0010</name>
</gene>
<dbReference type="PROSITE" id="PS00893">
    <property type="entry name" value="NUDIX_BOX"/>
    <property type="match status" value="1"/>
</dbReference>
<dbReference type="InterPro" id="IPR015797">
    <property type="entry name" value="NUDIX_hydrolase-like_dom_sf"/>
</dbReference>
<evidence type="ECO:0000259" key="2">
    <source>
        <dbReference type="PROSITE" id="PS51462"/>
    </source>
</evidence>
<accession>A0A0G0A4V1</accession>
<dbReference type="PROSITE" id="PS51462">
    <property type="entry name" value="NUDIX"/>
    <property type="match status" value="1"/>
</dbReference>
<name>A0A0G0A4V1_9BACT</name>
<evidence type="ECO:0000313" key="3">
    <source>
        <dbReference type="EMBL" id="KKP51718.1"/>
    </source>
</evidence>
<dbReference type="EMBL" id="LBPD01000011">
    <property type="protein sequence ID" value="KKP51718.1"/>
    <property type="molecule type" value="Genomic_DNA"/>
</dbReference>
<reference evidence="3 4" key="1">
    <citation type="journal article" date="2015" name="Nature">
        <title>rRNA introns, odd ribosomes, and small enigmatic genomes across a large radiation of phyla.</title>
        <authorList>
            <person name="Brown C.T."/>
            <person name="Hug L.A."/>
            <person name="Thomas B.C."/>
            <person name="Sharon I."/>
            <person name="Castelle C.J."/>
            <person name="Singh A."/>
            <person name="Wilkins M.J."/>
            <person name="Williams K.H."/>
            <person name="Banfield J.F."/>
        </authorList>
    </citation>
    <scope>NUCLEOTIDE SEQUENCE [LARGE SCALE GENOMIC DNA]</scope>
</reference>
<dbReference type="Gene3D" id="3.90.79.10">
    <property type="entry name" value="Nucleoside Triphosphate Pyrophosphohydrolase"/>
    <property type="match status" value="1"/>
</dbReference>
<evidence type="ECO:0000313" key="4">
    <source>
        <dbReference type="Proteomes" id="UP000034045"/>
    </source>
</evidence>
<dbReference type="PATRIC" id="fig|1618476.3.peg.189"/>
<protein>
    <recommendedName>
        <fullName evidence="2">Nudix hydrolase domain-containing protein</fullName>
    </recommendedName>
</protein>
<evidence type="ECO:0000256" key="1">
    <source>
        <dbReference type="ARBA" id="ARBA00022801"/>
    </source>
</evidence>
<dbReference type="SUPFAM" id="SSF55811">
    <property type="entry name" value="Nudix"/>
    <property type="match status" value="1"/>
</dbReference>
<dbReference type="InterPro" id="IPR000086">
    <property type="entry name" value="NUDIX_hydrolase_dom"/>
</dbReference>
<dbReference type="PANTHER" id="PTHR43736">
    <property type="entry name" value="ADP-RIBOSE PYROPHOSPHATASE"/>
    <property type="match status" value="1"/>
</dbReference>
<sequence>MITCYFENNNKAFLRHVTVNAIVIKNDQILLGKRGTLNGKPISESGKWGLLGGFFNHKENLVQAVTREVMEESGWEIENLQLFRINDNPNRPHEDRQNVDFIFIANAVKRTGKSDEEVTKLQWFDLDKLPAKEVIAFDHGEAVELYKKYLKEKFPLPVLG</sequence>